<name>A0A0P9DFR4_9CHLR</name>
<gene>
    <name evidence="1" type="ORF">SE17_17625</name>
</gene>
<dbReference type="Proteomes" id="UP000050509">
    <property type="component" value="Unassembled WGS sequence"/>
</dbReference>
<dbReference type="EMBL" id="LJCR01000668">
    <property type="protein sequence ID" value="KPV52074.1"/>
    <property type="molecule type" value="Genomic_DNA"/>
</dbReference>
<reference evidence="1 2" key="1">
    <citation type="submission" date="2015-09" db="EMBL/GenBank/DDBJ databases">
        <title>Draft genome sequence of Kouleothrix aurantiaca JCM 19913.</title>
        <authorList>
            <person name="Hemp J."/>
        </authorList>
    </citation>
    <scope>NUCLEOTIDE SEQUENCE [LARGE SCALE GENOMIC DNA]</scope>
    <source>
        <strain evidence="1 2">COM-B</strain>
    </source>
</reference>
<sequence>MKLFRGMQRSDYQDVLRALGYFIDDHGYTDVRIMETEDGLVLQGRVAERRSLGEASYDTFLITDEDIKTMVRDAFMRRGQKPPAYSE</sequence>
<proteinExistence type="predicted"/>
<protein>
    <submittedName>
        <fullName evidence="1">Uncharacterized protein</fullName>
    </submittedName>
</protein>
<evidence type="ECO:0000313" key="2">
    <source>
        <dbReference type="Proteomes" id="UP000050509"/>
    </source>
</evidence>
<organism evidence="1 2">
    <name type="scientific">Kouleothrix aurantiaca</name>
    <dbReference type="NCBI Taxonomy" id="186479"/>
    <lineage>
        <taxon>Bacteria</taxon>
        <taxon>Bacillati</taxon>
        <taxon>Chloroflexota</taxon>
        <taxon>Chloroflexia</taxon>
        <taxon>Chloroflexales</taxon>
        <taxon>Roseiflexineae</taxon>
        <taxon>Roseiflexaceae</taxon>
        <taxon>Kouleothrix</taxon>
    </lineage>
</organism>
<keyword evidence="2" id="KW-1185">Reference proteome</keyword>
<accession>A0A0P9DFR4</accession>
<comment type="caution">
    <text evidence="1">The sequence shown here is derived from an EMBL/GenBank/DDBJ whole genome shotgun (WGS) entry which is preliminary data.</text>
</comment>
<dbReference type="AlphaFoldDB" id="A0A0P9DFR4"/>
<evidence type="ECO:0000313" key="1">
    <source>
        <dbReference type="EMBL" id="KPV52074.1"/>
    </source>
</evidence>